<dbReference type="InterPro" id="IPR036529">
    <property type="entry name" value="KIX_dom_sf"/>
</dbReference>
<dbReference type="SUPFAM" id="SSF47040">
    <property type="entry name" value="Kix domain of CBP (creb binding protein)"/>
    <property type="match status" value="2"/>
</dbReference>
<dbReference type="GeneID" id="36383893"/>
<evidence type="ECO:0000313" key="5">
    <source>
        <dbReference type="WBParaSite" id="SRAE_X000083700.1"/>
    </source>
</evidence>
<organism evidence="3">
    <name type="scientific">Strongyloides ratti</name>
    <name type="common">Parasitic roundworm</name>
    <dbReference type="NCBI Taxonomy" id="34506"/>
    <lineage>
        <taxon>Eukaryota</taxon>
        <taxon>Metazoa</taxon>
        <taxon>Ecdysozoa</taxon>
        <taxon>Nematoda</taxon>
        <taxon>Chromadorea</taxon>
        <taxon>Rhabditida</taxon>
        <taxon>Tylenchina</taxon>
        <taxon>Panagrolaimomorpha</taxon>
        <taxon>Strongyloidoidea</taxon>
        <taxon>Strongyloididae</taxon>
        <taxon>Strongyloides</taxon>
    </lineage>
</organism>
<dbReference type="Gene3D" id="1.10.246.20">
    <property type="entry name" value="Coactivator CBP, KIX domain"/>
    <property type="match status" value="2"/>
</dbReference>
<dbReference type="RefSeq" id="XP_024510709.1">
    <property type="nucleotide sequence ID" value="XM_024645230.1"/>
</dbReference>
<dbReference type="GO" id="GO:0003712">
    <property type="term" value="F:transcription coregulator activity"/>
    <property type="evidence" value="ECO:0007669"/>
    <property type="project" value="InterPro"/>
</dbReference>
<dbReference type="GO" id="GO:0006355">
    <property type="term" value="P:regulation of DNA-templated transcription"/>
    <property type="evidence" value="ECO:0007669"/>
    <property type="project" value="InterPro"/>
</dbReference>
<dbReference type="AlphaFoldDB" id="A0A090N0Y8"/>
<name>A0A090N0Y8_STRRB</name>
<accession>A0A090N0Y8</accession>
<evidence type="ECO:0000313" key="3">
    <source>
        <dbReference type="EMBL" id="CEF71513.1"/>
    </source>
</evidence>
<sequence length="434" mass="52146">MSILQNVNHIFDEYDCTKNDGTKYLKNPNSNDSKNAIEEEKNKENYYYDLAKKMLDIYDELYDGYRQSISEENKNEKSNNFNWKENFSFKLREEILNKLVKTIYPYENKDNENGLLKSLKKYLFEIEEEIFNNAESKSNYYSSLRNKIFEIQYEIRKFSLISTDNNKQKIENTNSNWKNEIKIGFRKYLMFRLIKAMYPHDIKNLESEILANLKEYTLKIENEIFEKSTSKNMYFHNMNKKEYEIRLNRCEKLLKKLKRKKRYNEGANVESKYKSHMNFEEYYHYTPIQLQDSLENAEKNLSTNENDIIISNDDENKENYKFDSDKKDSEIENKFSKLTFKHLKDINIVSFSYKAHSFNVNDNSVQEIDTESKITSEYINNEMEQAITNNLEIEQINAHNFNENSPIDNHETFVSKFVKKILITIFFESLNLIF</sequence>
<proteinExistence type="predicted"/>
<feature type="domain" description="KIX" evidence="2">
    <location>
        <begin position="172"/>
        <end position="250"/>
    </location>
</feature>
<dbReference type="PROSITE" id="PS50952">
    <property type="entry name" value="KIX"/>
    <property type="match status" value="2"/>
</dbReference>
<reference evidence="3 4" key="1">
    <citation type="submission" date="2014-09" db="EMBL/GenBank/DDBJ databases">
        <authorList>
            <person name="Martin A.A."/>
        </authorList>
    </citation>
    <scope>NUCLEOTIDE SEQUENCE</scope>
    <source>
        <strain evidence="4">ED321</strain>
        <strain evidence="3">ED321 Heterogonic</strain>
    </source>
</reference>
<dbReference type="InterPro" id="IPR003101">
    <property type="entry name" value="KIX_dom"/>
</dbReference>
<evidence type="ECO:0000256" key="1">
    <source>
        <dbReference type="ARBA" id="ARBA00023242"/>
    </source>
</evidence>
<evidence type="ECO:0000313" key="4">
    <source>
        <dbReference type="Proteomes" id="UP000035682"/>
    </source>
</evidence>
<dbReference type="WormBase" id="SRAE_X000083700">
    <property type="protein sequence ID" value="SRP11641"/>
    <property type="gene ID" value="WBGene00266399"/>
</dbReference>
<feature type="domain" description="KIX" evidence="2">
    <location>
        <begin position="78"/>
        <end position="156"/>
    </location>
</feature>
<protein>
    <submittedName>
        <fullName evidence="3 5">Coactivator CBP, KIX domain-containing protein</fullName>
    </submittedName>
</protein>
<gene>
    <name evidence="3 5 6" type="ORF">SRAE_X000083700</name>
</gene>
<keyword evidence="4" id="KW-1185">Reference proteome</keyword>
<dbReference type="STRING" id="34506.A0A090N0Y8"/>
<dbReference type="CTD" id="36383893"/>
<keyword evidence="1" id="KW-0539">Nucleus</keyword>
<dbReference type="EMBL" id="LN609530">
    <property type="protein sequence ID" value="CEF71513.1"/>
    <property type="molecule type" value="Genomic_DNA"/>
</dbReference>
<evidence type="ECO:0000313" key="6">
    <source>
        <dbReference type="WormBase" id="SRAE_X000083700"/>
    </source>
</evidence>
<dbReference type="Proteomes" id="UP000035682">
    <property type="component" value="Unplaced"/>
</dbReference>
<dbReference type="Pfam" id="PF02172">
    <property type="entry name" value="KIX"/>
    <property type="match status" value="2"/>
</dbReference>
<reference evidence="5" key="2">
    <citation type="submission" date="2020-12" db="UniProtKB">
        <authorList>
            <consortium name="WormBaseParasite"/>
        </authorList>
    </citation>
    <scope>IDENTIFICATION</scope>
</reference>
<dbReference type="WBParaSite" id="SRAE_X000083700.1">
    <property type="protein sequence ID" value="SRAE_X000083700.1"/>
    <property type="gene ID" value="WBGene00266399"/>
</dbReference>
<evidence type="ECO:0000259" key="2">
    <source>
        <dbReference type="PROSITE" id="PS50952"/>
    </source>
</evidence>